<dbReference type="GO" id="GO:0005737">
    <property type="term" value="C:cytoplasm"/>
    <property type="evidence" value="ECO:0007669"/>
    <property type="project" value="TreeGrafter"/>
</dbReference>
<accession>A0A7E4WBE1</accession>
<evidence type="ECO:0000259" key="1">
    <source>
        <dbReference type="PROSITE" id="PS50097"/>
    </source>
</evidence>
<proteinExistence type="predicted"/>
<dbReference type="CDD" id="cd18186">
    <property type="entry name" value="BTB_POZ_ZBTB_KLHL-like"/>
    <property type="match status" value="1"/>
</dbReference>
<dbReference type="InterPro" id="IPR000210">
    <property type="entry name" value="BTB/POZ_dom"/>
</dbReference>
<evidence type="ECO:0000313" key="2">
    <source>
        <dbReference type="Proteomes" id="UP000492821"/>
    </source>
</evidence>
<dbReference type="GO" id="GO:0048512">
    <property type="term" value="P:circadian behavior"/>
    <property type="evidence" value="ECO:0007669"/>
    <property type="project" value="TreeGrafter"/>
</dbReference>
<reference evidence="2" key="1">
    <citation type="journal article" date="2013" name="Genetics">
        <title>The draft genome and transcriptome of Panagrellus redivivus are shaped by the harsh demands of a free-living lifestyle.</title>
        <authorList>
            <person name="Srinivasan J."/>
            <person name="Dillman A.R."/>
            <person name="Macchietto M.G."/>
            <person name="Heikkinen L."/>
            <person name="Lakso M."/>
            <person name="Fracchia K.M."/>
            <person name="Antoshechkin I."/>
            <person name="Mortazavi A."/>
            <person name="Wong G."/>
            <person name="Sternberg P.W."/>
        </authorList>
    </citation>
    <scope>NUCLEOTIDE SEQUENCE [LARGE SCALE GENOMIC DNA]</scope>
    <source>
        <strain evidence="2">MT8872</strain>
    </source>
</reference>
<dbReference type="PANTHER" id="PTHR46306:SF1">
    <property type="entry name" value="BTB_POZ DOMAIN-CONTAINING PROTEIN 9"/>
    <property type="match status" value="1"/>
</dbReference>
<dbReference type="Proteomes" id="UP000492821">
    <property type="component" value="Unassembled WGS sequence"/>
</dbReference>
<dbReference type="PROSITE" id="PS50097">
    <property type="entry name" value="BTB"/>
    <property type="match status" value="1"/>
</dbReference>
<dbReference type="InterPro" id="IPR052407">
    <property type="entry name" value="BTB_POZ_domain_cont_9"/>
</dbReference>
<dbReference type="InterPro" id="IPR011333">
    <property type="entry name" value="SKP1/BTB/POZ_sf"/>
</dbReference>
<protein>
    <submittedName>
        <fullName evidence="3">BTB domain-containing protein</fullName>
    </submittedName>
</protein>
<dbReference type="GO" id="GO:0008344">
    <property type="term" value="P:adult locomotory behavior"/>
    <property type="evidence" value="ECO:0007669"/>
    <property type="project" value="TreeGrafter"/>
</dbReference>
<dbReference type="Pfam" id="PF00651">
    <property type="entry name" value="BTB"/>
    <property type="match status" value="1"/>
</dbReference>
<evidence type="ECO:0000313" key="3">
    <source>
        <dbReference type="WBParaSite" id="Pan_g8422.t1"/>
    </source>
</evidence>
<dbReference type="PANTHER" id="PTHR46306">
    <property type="entry name" value="BTB/POZ DOMAIN-CONTAINING PROTEIN 9"/>
    <property type="match status" value="1"/>
</dbReference>
<dbReference type="AlphaFoldDB" id="A0A7E4WBE1"/>
<sequence>MGNCITAVHSFHSFEESVDVIFVVEKTKFPAHRALLSMHSDYFKTMFNGNFKEAKLNKIILKETNVKAFTRVLEYIYIRHMEYLKNHKIKMEEAFEVLACAKFYMVDALVVQLIPYLKDRGKANPRLFLHYALAYRVDEFISYGTYLILKQDYSHGIRLFDQMSPISVEHFLKLRLSAPETVIFKEFVYWMRQNPKFSSAFPELLKYIELHLLDKADLNMLFYPKPLIDREFLENLLSQQLEQAAPIHIVVDKSVINGVRLVEGRKTSSDNNLVSLRPENCITVDLKKRFLLNCIKFKLVDSMFYTVSVSNDMRDWECVIDYSKYDCFGQQKVYFTERAVRFIRIQCVPGDLKIKANIEALYSSDLPEIDPATNVIIPKSNLIPSKRLYERNSGSWVAGEVVDYFGDGIIYQFMQPYLIENMKLLLNEIQTYYIDISSDQKCWKRVFAQKEVSGWRTATFPKQPVVFIKITGTRIPLRGFRLCKLECPATLLPIVK</sequence>
<keyword evidence="2" id="KW-1185">Reference proteome</keyword>
<dbReference type="SMART" id="SM00225">
    <property type="entry name" value="BTB"/>
    <property type="match status" value="1"/>
</dbReference>
<dbReference type="GO" id="GO:0050804">
    <property type="term" value="P:modulation of chemical synaptic transmission"/>
    <property type="evidence" value="ECO:0007669"/>
    <property type="project" value="TreeGrafter"/>
</dbReference>
<dbReference type="WBParaSite" id="Pan_g8422.t1">
    <property type="protein sequence ID" value="Pan_g8422.t1"/>
    <property type="gene ID" value="Pan_g8422"/>
</dbReference>
<name>A0A7E4WBE1_PANRE</name>
<organism evidence="2 3">
    <name type="scientific">Panagrellus redivivus</name>
    <name type="common">Microworm</name>
    <dbReference type="NCBI Taxonomy" id="6233"/>
    <lineage>
        <taxon>Eukaryota</taxon>
        <taxon>Metazoa</taxon>
        <taxon>Ecdysozoa</taxon>
        <taxon>Nematoda</taxon>
        <taxon>Chromadorea</taxon>
        <taxon>Rhabditida</taxon>
        <taxon>Tylenchina</taxon>
        <taxon>Panagrolaimomorpha</taxon>
        <taxon>Panagrolaimoidea</taxon>
        <taxon>Panagrolaimidae</taxon>
        <taxon>Panagrellus</taxon>
    </lineage>
</organism>
<dbReference type="SUPFAM" id="SSF54695">
    <property type="entry name" value="POZ domain"/>
    <property type="match status" value="1"/>
</dbReference>
<dbReference type="Gene3D" id="3.30.710.10">
    <property type="entry name" value="Potassium Channel Kv1.1, Chain A"/>
    <property type="match status" value="1"/>
</dbReference>
<reference evidence="3" key="2">
    <citation type="submission" date="2020-10" db="UniProtKB">
        <authorList>
            <consortium name="WormBaseParasite"/>
        </authorList>
    </citation>
    <scope>IDENTIFICATION</scope>
</reference>
<feature type="domain" description="BTB" evidence="1">
    <location>
        <begin position="18"/>
        <end position="85"/>
    </location>
</feature>